<dbReference type="GO" id="GO:0003824">
    <property type="term" value="F:catalytic activity"/>
    <property type="evidence" value="ECO:0007669"/>
    <property type="project" value="InterPro"/>
</dbReference>
<protein>
    <submittedName>
        <fullName evidence="3">Putative amidase</fullName>
    </submittedName>
</protein>
<proteinExistence type="inferred from homology"/>
<dbReference type="HOGENOM" id="CLU_009600_0_4_11"/>
<organism evidence="3 4">
    <name type="scientific">Candidatus Neomicrothrix parvicella RN1</name>
    <dbReference type="NCBI Taxonomy" id="1229780"/>
    <lineage>
        <taxon>Bacteria</taxon>
        <taxon>Bacillati</taxon>
        <taxon>Actinomycetota</taxon>
        <taxon>Acidimicrobiia</taxon>
        <taxon>Acidimicrobiales</taxon>
        <taxon>Microthrixaceae</taxon>
        <taxon>Candidatus Neomicrothrix</taxon>
    </lineage>
</organism>
<dbReference type="PANTHER" id="PTHR11895">
    <property type="entry name" value="TRANSAMIDASE"/>
    <property type="match status" value="1"/>
</dbReference>
<dbReference type="SUPFAM" id="SSF75304">
    <property type="entry name" value="Amidase signature (AS) enzymes"/>
    <property type="match status" value="1"/>
</dbReference>
<keyword evidence="4" id="KW-1185">Reference proteome</keyword>
<evidence type="ECO:0000313" key="4">
    <source>
        <dbReference type="Proteomes" id="UP000018291"/>
    </source>
</evidence>
<dbReference type="EMBL" id="CANL01000078">
    <property type="protein sequence ID" value="CCM65686.1"/>
    <property type="molecule type" value="Genomic_DNA"/>
</dbReference>
<reference evidence="3 4" key="1">
    <citation type="journal article" date="2013" name="ISME J.">
        <title>Metabolic model for the filamentous 'Candidatus Microthrix parvicella' based on genomic and metagenomic analyses.</title>
        <authorList>
            <person name="Jon McIlroy S."/>
            <person name="Kristiansen R."/>
            <person name="Albertsen M."/>
            <person name="Michael Karst S."/>
            <person name="Rossetti S."/>
            <person name="Lund Nielsen J."/>
            <person name="Tandoi V."/>
            <person name="James Seviour R."/>
            <person name="Nielsen P.H."/>
        </authorList>
    </citation>
    <scope>NUCLEOTIDE SEQUENCE [LARGE SCALE GENOMIC DNA]</scope>
    <source>
        <strain evidence="3 4">RN1</strain>
    </source>
</reference>
<dbReference type="OrthoDB" id="182039at2"/>
<dbReference type="InterPro" id="IPR020556">
    <property type="entry name" value="Amidase_CS"/>
</dbReference>
<evidence type="ECO:0000259" key="2">
    <source>
        <dbReference type="Pfam" id="PF01425"/>
    </source>
</evidence>
<comment type="similarity">
    <text evidence="1">Belongs to the amidase family.</text>
</comment>
<dbReference type="AlphaFoldDB" id="R4Z6V8"/>
<accession>R4Z6V8</accession>
<dbReference type="PANTHER" id="PTHR11895:SF7">
    <property type="entry name" value="GLUTAMYL-TRNA(GLN) AMIDOTRANSFERASE SUBUNIT A, MITOCHONDRIAL"/>
    <property type="match status" value="1"/>
</dbReference>
<name>R4Z6V8_9ACTN</name>
<dbReference type="InterPro" id="IPR000120">
    <property type="entry name" value="Amidase"/>
</dbReference>
<comment type="caution">
    <text evidence="3">The sequence shown here is derived from an EMBL/GenBank/DDBJ whole genome shotgun (WGS) entry which is preliminary data.</text>
</comment>
<dbReference type="PROSITE" id="PS00571">
    <property type="entry name" value="AMIDASES"/>
    <property type="match status" value="1"/>
</dbReference>
<evidence type="ECO:0000256" key="1">
    <source>
        <dbReference type="ARBA" id="ARBA00009199"/>
    </source>
</evidence>
<evidence type="ECO:0000313" key="3">
    <source>
        <dbReference type="EMBL" id="CCM65686.1"/>
    </source>
</evidence>
<dbReference type="Proteomes" id="UP000018291">
    <property type="component" value="Unassembled WGS sequence"/>
</dbReference>
<gene>
    <name evidence="3" type="ORF">BN381_80216</name>
</gene>
<dbReference type="STRING" id="1229780.BN381_80216"/>
<feature type="domain" description="Amidase" evidence="2">
    <location>
        <begin position="53"/>
        <end position="468"/>
    </location>
</feature>
<dbReference type="Pfam" id="PF01425">
    <property type="entry name" value="Amidase"/>
    <property type="match status" value="1"/>
</dbReference>
<dbReference type="Gene3D" id="3.90.1300.10">
    <property type="entry name" value="Amidase signature (AS) domain"/>
    <property type="match status" value="1"/>
</dbReference>
<dbReference type="InterPro" id="IPR036928">
    <property type="entry name" value="AS_sf"/>
</dbReference>
<sequence>MGVVRGLEAQEFSDIHNAEGSFTHMTDAPWTGDASSLVEAFRSGDRSPIEEMEATLAAADATRLNCFSHLDPEMAIAKAAKADTSKPFGGVPLGVKELDHYVGWPATQASLLFAEEVATDTSLNVDRTEKLGGAVPFGLTTASEFGGLNVSNTRLNGVTGNAWKPEMTPGGSSGGSASAVAAGICPLASGGDGGGSIRIPAGFCGLPGLKTTAGRIPRGPNASVHPMTVVNGVLARSVRDLARHLDVASGYDPVDPYSLPRRDGWEANLGSYGDSLRGRRAVISPDLGVATVNPEVTRRVRDAGEALAADAGLVLVDVPVELPGLGLEWAMGNLCHLRHELGDDWRDKLQQLTPAMAFGLEMADSAMNLDTMGAAEAARTRANATLAELFAQVDFIISATNPDTAFPAHLEVNTRVAGTKVDLGNNGALTIPYNIVGNPAISIPVEQLNGLPVGMQVASRHHSEELLLDLAALAEAQCPWPLVAPNIS</sequence>
<dbReference type="eggNOG" id="COG0154">
    <property type="taxonomic scope" value="Bacteria"/>
</dbReference>
<dbReference type="InterPro" id="IPR023631">
    <property type="entry name" value="Amidase_dom"/>
</dbReference>